<dbReference type="EMBL" id="AUWU02000005">
    <property type="protein sequence ID" value="KAH0572818.1"/>
    <property type="molecule type" value="Genomic_DNA"/>
</dbReference>
<dbReference type="GeneID" id="94298955"/>
<comment type="caution">
    <text evidence="1">The sequence shown here is derived from an EMBL/GenBank/DDBJ whole genome shotgun (WGS) entry which is preliminary data.</text>
</comment>
<dbReference type="AlphaFoldDB" id="A0A9P8LRI9"/>
<gene>
    <name evidence="1" type="ORF">SS50377_24932</name>
</gene>
<keyword evidence="2" id="KW-1185">Reference proteome</keyword>
<evidence type="ECO:0000313" key="2">
    <source>
        <dbReference type="Proteomes" id="UP000018208"/>
    </source>
</evidence>
<organism evidence="1 2">
    <name type="scientific">Spironucleus salmonicida</name>
    <dbReference type="NCBI Taxonomy" id="348837"/>
    <lineage>
        <taxon>Eukaryota</taxon>
        <taxon>Metamonada</taxon>
        <taxon>Diplomonadida</taxon>
        <taxon>Hexamitidae</taxon>
        <taxon>Hexamitinae</taxon>
        <taxon>Spironucleus</taxon>
    </lineage>
</organism>
<name>A0A9P8LRI9_9EUKA</name>
<proteinExistence type="predicted"/>
<evidence type="ECO:0000313" key="1">
    <source>
        <dbReference type="EMBL" id="KAH0572818.1"/>
    </source>
</evidence>
<dbReference type="RefSeq" id="XP_067763591.1">
    <property type="nucleotide sequence ID" value="XM_067908770.1"/>
</dbReference>
<dbReference type="Proteomes" id="UP000018208">
    <property type="component" value="Unassembled WGS sequence"/>
</dbReference>
<reference evidence="1 2" key="1">
    <citation type="journal article" date="2014" name="PLoS Genet.">
        <title>The Genome of Spironucleus salmonicida Highlights a Fish Pathogen Adapted to Fluctuating Environments.</title>
        <authorList>
            <person name="Xu F."/>
            <person name="Jerlstrom-Hultqvist J."/>
            <person name="Einarsson E."/>
            <person name="Astvaldsson A."/>
            <person name="Svard S.G."/>
            <person name="Andersson J.O."/>
        </authorList>
    </citation>
    <scope>NUCLEOTIDE SEQUENCE [LARGE SCALE GENOMIC DNA]</scope>
    <source>
        <strain evidence="1 2">ATCC 50377</strain>
    </source>
</reference>
<sequence length="233" mass="27729">MKKKQNSILLQSVRSVKKNFFSAANLTTIKQLNLSKLDDFTIPQLEMVNLCSSDDQNEQQRERNIVSVFDVKISKKLKFKPIQQLCEVFTQYREVSTYKEIQQVIFNDITNVKINLQQLLPLISKQFRIFKKECKGIILKEDVKYFDIVHYYTPQSQIFKTQEHVIEEKVADYFNKQRMNIDMMFGIQQNMMRYIYLLKWQKNIHAKAIIYVNEPFPVKEIMKMADAAFTKSK</sequence>
<accession>A0A9P8LRI9</accession>
<protein>
    <submittedName>
        <fullName evidence="1">Uncharacterized protein</fullName>
    </submittedName>
</protein>
<dbReference type="KEGG" id="ssao:94298955"/>